<dbReference type="GO" id="GO:0004412">
    <property type="term" value="F:homoserine dehydrogenase activity"/>
    <property type="evidence" value="ECO:0007669"/>
    <property type="project" value="UniProtKB-EC"/>
</dbReference>
<dbReference type="InterPro" id="IPR002912">
    <property type="entry name" value="ACT_dom"/>
</dbReference>
<evidence type="ECO:0000256" key="12">
    <source>
        <dbReference type="ARBA" id="ARBA00023027"/>
    </source>
</evidence>
<dbReference type="PIRSF" id="PIRSF000098">
    <property type="entry name" value="Homoser_dehydrog"/>
    <property type="match status" value="1"/>
</dbReference>
<keyword evidence="7 18" id="KW-0028">Amino-acid biosynthesis</keyword>
<comment type="catalytic activity">
    <reaction evidence="15">
        <text>L-homoserine + NADP(+) = L-aspartate 4-semialdehyde + NADPH + H(+)</text>
        <dbReference type="Rhea" id="RHEA:15761"/>
        <dbReference type="ChEBI" id="CHEBI:15378"/>
        <dbReference type="ChEBI" id="CHEBI:57476"/>
        <dbReference type="ChEBI" id="CHEBI:57783"/>
        <dbReference type="ChEBI" id="CHEBI:58349"/>
        <dbReference type="ChEBI" id="CHEBI:537519"/>
        <dbReference type="EC" id="1.1.1.3"/>
    </reaction>
    <physiologicalReaction direction="right-to-left" evidence="15">
        <dbReference type="Rhea" id="RHEA:15763"/>
    </physiologicalReaction>
</comment>
<evidence type="ECO:0000313" key="22">
    <source>
        <dbReference type="Proteomes" id="UP000004290"/>
    </source>
</evidence>
<name>E0PE31_STREI</name>
<keyword evidence="11 18" id="KW-0560">Oxidoreductase</keyword>
<dbReference type="EMBL" id="AEEL01000014">
    <property type="protein sequence ID" value="EFM27541.1"/>
    <property type="molecule type" value="Genomic_DNA"/>
</dbReference>
<protein>
    <recommendedName>
        <fullName evidence="6 18">Homoserine dehydrogenase</fullName>
        <ecNumber evidence="5 18">1.1.1.3</ecNumber>
    </recommendedName>
</protein>
<organism evidence="21 22">
    <name type="scientific">Streptococcus equinus ATCC 700338</name>
    <dbReference type="NCBI Taxonomy" id="864569"/>
    <lineage>
        <taxon>Bacteria</taxon>
        <taxon>Bacillati</taxon>
        <taxon>Bacillota</taxon>
        <taxon>Bacilli</taxon>
        <taxon>Lactobacillales</taxon>
        <taxon>Streptococcaceae</taxon>
        <taxon>Streptococcus</taxon>
    </lineage>
</organism>
<evidence type="ECO:0000256" key="16">
    <source>
        <dbReference type="PIRSR" id="PIRSR000098-1"/>
    </source>
</evidence>
<dbReference type="Pfam" id="PF00742">
    <property type="entry name" value="Homoserine_dh"/>
    <property type="match status" value="1"/>
</dbReference>
<keyword evidence="10 17" id="KW-0521">NADP</keyword>
<dbReference type="InterPro" id="IPR045865">
    <property type="entry name" value="ACT-like_dom_sf"/>
</dbReference>
<dbReference type="SUPFAM" id="SSF55347">
    <property type="entry name" value="Glyceraldehyde-3-phosphate dehydrogenase-like, C-terminal domain"/>
    <property type="match status" value="1"/>
</dbReference>
<evidence type="ECO:0000256" key="15">
    <source>
        <dbReference type="ARBA" id="ARBA00048841"/>
    </source>
</evidence>
<dbReference type="PROSITE" id="PS01042">
    <property type="entry name" value="HOMOSER_DHGENASE"/>
    <property type="match status" value="1"/>
</dbReference>
<dbReference type="FunFam" id="3.30.360.10:FF:000005">
    <property type="entry name" value="Homoserine dehydrogenase"/>
    <property type="match status" value="1"/>
</dbReference>
<dbReference type="Pfam" id="PF03447">
    <property type="entry name" value="NAD_binding_3"/>
    <property type="match status" value="1"/>
</dbReference>
<comment type="pathway">
    <text evidence="3 18">Amino-acid biosynthesis; L-methionine biosynthesis via de novo pathway; L-homoserine from L-aspartate: step 3/3.</text>
</comment>
<dbReference type="Gene3D" id="3.40.50.720">
    <property type="entry name" value="NAD(P)-binding Rossmann-like Domain"/>
    <property type="match status" value="1"/>
</dbReference>
<dbReference type="SUPFAM" id="SSF51735">
    <property type="entry name" value="NAD(P)-binding Rossmann-fold domains"/>
    <property type="match status" value="1"/>
</dbReference>
<evidence type="ECO:0000256" key="5">
    <source>
        <dbReference type="ARBA" id="ARBA00013213"/>
    </source>
</evidence>
<comment type="pathway">
    <text evidence="2 18">Amino-acid biosynthesis; L-threonine biosynthesis; L-threonine from L-aspartate: step 3/5.</text>
</comment>
<dbReference type="GO" id="GO:0009088">
    <property type="term" value="P:threonine biosynthetic process"/>
    <property type="evidence" value="ECO:0007669"/>
    <property type="project" value="UniProtKB-UniPathway"/>
</dbReference>
<dbReference type="InterPro" id="IPR019811">
    <property type="entry name" value="HDH_CS"/>
</dbReference>
<feature type="binding site" evidence="17">
    <location>
        <position position="113"/>
    </location>
    <ligand>
        <name>NADPH</name>
        <dbReference type="ChEBI" id="CHEBI:57783"/>
    </ligand>
</feature>
<evidence type="ECO:0000256" key="6">
    <source>
        <dbReference type="ARBA" id="ARBA00013376"/>
    </source>
</evidence>
<reference evidence="21 22" key="1">
    <citation type="submission" date="2010-07" db="EMBL/GenBank/DDBJ databases">
        <authorList>
            <person name="Muzny D."/>
            <person name="Qin X."/>
            <person name="Deng J."/>
            <person name="Jiang H."/>
            <person name="Liu Y."/>
            <person name="Qu J."/>
            <person name="Song X.-Z."/>
            <person name="Zhang L."/>
            <person name="Thornton R."/>
            <person name="Coyle M."/>
            <person name="Francisco L."/>
            <person name="Jackson L."/>
            <person name="Javaid M."/>
            <person name="Korchina V."/>
            <person name="Kovar C."/>
            <person name="Mata R."/>
            <person name="Mathew T."/>
            <person name="Ngo R."/>
            <person name="Nguyen L."/>
            <person name="Nguyen N."/>
            <person name="Okwuonu G."/>
            <person name="Ongeri F."/>
            <person name="Pham C."/>
            <person name="Simmons D."/>
            <person name="Wilczek-Boney K."/>
            <person name="Hale W."/>
            <person name="Jakkamsetti A."/>
            <person name="Pham P."/>
            <person name="Ruth R."/>
            <person name="San Lucas F."/>
            <person name="Warren J."/>
            <person name="Zhang J."/>
            <person name="Zhao Z."/>
            <person name="Zhou C."/>
            <person name="Zhu D."/>
            <person name="Lee S."/>
            <person name="Bess C."/>
            <person name="Blankenburg K."/>
            <person name="Forbes L."/>
            <person name="Fu Q."/>
            <person name="Gubbala S."/>
            <person name="Hirani K."/>
            <person name="Jayaseelan J.C."/>
            <person name="Lara F."/>
            <person name="Munidasa M."/>
            <person name="Palculict T."/>
            <person name="Patil S."/>
            <person name="Pu L.-L."/>
            <person name="Saada N."/>
            <person name="Tang L."/>
            <person name="Weissenberger G."/>
            <person name="Zhu Y."/>
            <person name="Hemphill L."/>
            <person name="Shang Y."/>
            <person name="Youmans B."/>
            <person name="Ayvaz T."/>
            <person name="Ross M."/>
            <person name="Santibanez J."/>
            <person name="Aqrawi P."/>
            <person name="Gross S."/>
            <person name="Joshi V."/>
            <person name="Fowler G."/>
            <person name="Nazareth L."/>
            <person name="Reid J."/>
            <person name="Worley K."/>
            <person name="Petrosino J."/>
            <person name="Highlander S."/>
            <person name="Gibbs R."/>
        </authorList>
    </citation>
    <scope>NUCLEOTIDE SEQUENCE [LARGE SCALE GENOMIC DNA]</scope>
    <source>
        <strain evidence="21 22">ATCC 700338</strain>
    </source>
</reference>
<evidence type="ECO:0000256" key="8">
    <source>
        <dbReference type="ARBA" id="ARBA00022697"/>
    </source>
</evidence>
<comment type="cofactor">
    <cofactor evidence="1">
        <name>a metal cation</name>
        <dbReference type="ChEBI" id="CHEBI:25213"/>
    </cofactor>
</comment>
<dbReference type="GO" id="GO:0050661">
    <property type="term" value="F:NADP binding"/>
    <property type="evidence" value="ECO:0007669"/>
    <property type="project" value="InterPro"/>
</dbReference>
<dbReference type="Gene3D" id="3.30.360.10">
    <property type="entry name" value="Dihydrodipicolinate Reductase, domain 2"/>
    <property type="match status" value="1"/>
</dbReference>
<evidence type="ECO:0000313" key="21">
    <source>
        <dbReference type="EMBL" id="EFM27541.1"/>
    </source>
</evidence>
<dbReference type="InterPro" id="IPR005106">
    <property type="entry name" value="Asp/hSer_DH_NAD-bd"/>
</dbReference>
<dbReference type="Gene3D" id="3.30.70.260">
    <property type="match status" value="1"/>
</dbReference>
<evidence type="ECO:0000256" key="7">
    <source>
        <dbReference type="ARBA" id="ARBA00022605"/>
    </source>
</evidence>
<evidence type="ECO:0000259" key="20">
    <source>
        <dbReference type="PROSITE" id="PS51671"/>
    </source>
</evidence>
<evidence type="ECO:0000256" key="10">
    <source>
        <dbReference type="ARBA" id="ARBA00022857"/>
    </source>
</evidence>
<feature type="active site" description="Proton donor" evidence="16">
    <location>
        <position position="213"/>
    </location>
</feature>
<feature type="binding site" evidence="17">
    <location>
        <position position="198"/>
    </location>
    <ligand>
        <name>L-homoserine</name>
        <dbReference type="ChEBI" id="CHEBI:57476"/>
    </ligand>
</feature>
<evidence type="ECO:0000256" key="1">
    <source>
        <dbReference type="ARBA" id="ARBA00001920"/>
    </source>
</evidence>
<proteinExistence type="inferred from homology"/>
<dbReference type="UniPathway" id="UPA00051">
    <property type="reaction ID" value="UER00465"/>
</dbReference>
<feature type="domain" description="ACT" evidence="20">
    <location>
        <begin position="358"/>
        <end position="432"/>
    </location>
</feature>
<evidence type="ECO:0000256" key="2">
    <source>
        <dbReference type="ARBA" id="ARBA00005056"/>
    </source>
</evidence>
<keyword evidence="22" id="KW-1185">Reference proteome</keyword>
<keyword evidence="13" id="KW-0915">Sodium</keyword>
<dbReference type="PANTHER" id="PTHR43331:SF1">
    <property type="entry name" value="HOMOSERINE DEHYDROGENASE"/>
    <property type="match status" value="1"/>
</dbReference>
<keyword evidence="8 18" id="KW-0791">Threonine biosynthesis</keyword>
<evidence type="ECO:0000256" key="17">
    <source>
        <dbReference type="PIRSR" id="PIRSR000098-2"/>
    </source>
</evidence>
<dbReference type="EC" id="1.1.1.3" evidence="5 18"/>
<dbReference type="CDD" id="cd04881">
    <property type="entry name" value="ACT_HSDH-Hom"/>
    <property type="match status" value="1"/>
</dbReference>
<evidence type="ECO:0000256" key="14">
    <source>
        <dbReference type="ARBA" id="ARBA00023167"/>
    </source>
</evidence>
<dbReference type="HOGENOM" id="CLU_009116_1_0_9"/>
<gene>
    <name evidence="21" type="primary">thrA</name>
    <name evidence="21" type="ORF">HMPREF9319_1104</name>
</gene>
<keyword evidence="14 18" id="KW-0486">Methionine biosynthesis</keyword>
<dbReference type="UniPathway" id="UPA00050">
    <property type="reaction ID" value="UER00063"/>
</dbReference>
<sequence length="435" mass="47339">MLIKEKKMSIKIALLGFGTVASGVPFLLKENPSKITEAAHDRIEITKVLVKDDDERNRLLAAGNDYNFVTNIDDILSDDSIDIVIELMGRIEPARTFITKALEAGKNVVSANKDLIATHGKELIELAKDKGVAFYYEAAVAGGIPILRTLANSLTSDKVTRILGVLNGTSNFMMTKMVDEGWTYEDALKTAQDLGYAESDPTNDVEGIDAAYKAVILSQFGFGMTIDFDDVAHKGITTITPDDVAVAQELGYVIKLVGDVREVESGISAEVSPTFLPKAHPLASVNDVMNAVFVESIGIGESMYYGPGAGQKPTATSVTADIIRICRRIKDGNVGKPFNEFVRETKLANPADVKSHYYFAINTPDKKGQLLRLAEIFNSEDISFEQVLQQKANGTRARVVIITHSMSKTQLADVTAKLEAVEDFQVVNTLKVLGE</sequence>
<evidence type="ECO:0000256" key="3">
    <source>
        <dbReference type="ARBA" id="ARBA00005062"/>
    </source>
</evidence>
<evidence type="ECO:0000256" key="13">
    <source>
        <dbReference type="ARBA" id="ARBA00023053"/>
    </source>
</evidence>
<evidence type="ECO:0000256" key="4">
    <source>
        <dbReference type="ARBA" id="ARBA00006753"/>
    </source>
</evidence>
<evidence type="ECO:0000256" key="9">
    <source>
        <dbReference type="ARBA" id="ARBA00022723"/>
    </source>
</evidence>
<dbReference type="NCBIfam" id="NF004976">
    <property type="entry name" value="PRK06349.1"/>
    <property type="match status" value="1"/>
</dbReference>
<dbReference type="InterPro" id="IPR016204">
    <property type="entry name" value="HDH"/>
</dbReference>
<dbReference type="InterPro" id="IPR001342">
    <property type="entry name" value="HDH_cat"/>
</dbReference>
<accession>E0PE31</accession>
<evidence type="ECO:0000256" key="11">
    <source>
        <dbReference type="ARBA" id="ARBA00023002"/>
    </source>
</evidence>
<comment type="similarity">
    <text evidence="4 19">Belongs to the homoserine dehydrogenase family.</text>
</comment>
<dbReference type="GO" id="GO:0046872">
    <property type="term" value="F:metal ion binding"/>
    <property type="evidence" value="ECO:0007669"/>
    <property type="project" value="UniProtKB-KW"/>
</dbReference>
<dbReference type="GO" id="GO:0009086">
    <property type="term" value="P:methionine biosynthetic process"/>
    <property type="evidence" value="ECO:0007669"/>
    <property type="project" value="UniProtKB-KW"/>
</dbReference>
<evidence type="ECO:0000256" key="18">
    <source>
        <dbReference type="RuleBase" id="RU000579"/>
    </source>
</evidence>
<dbReference type="FunFam" id="3.40.50.720:FF:000062">
    <property type="entry name" value="Homoserine dehydrogenase"/>
    <property type="match status" value="1"/>
</dbReference>
<dbReference type="InterPro" id="IPR036291">
    <property type="entry name" value="NAD(P)-bd_dom_sf"/>
</dbReference>
<dbReference type="SUPFAM" id="SSF55021">
    <property type="entry name" value="ACT-like"/>
    <property type="match status" value="1"/>
</dbReference>
<dbReference type="AlphaFoldDB" id="E0PE31"/>
<keyword evidence="9" id="KW-0479">Metal-binding</keyword>
<dbReference type="Proteomes" id="UP000004290">
    <property type="component" value="Unassembled WGS sequence"/>
</dbReference>
<comment type="caution">
    <text evidence="21">The sequence shown here is derived from an EMBL/GenBank/DDBJ whole genome shotgun (WGS) entry which is preliminary data.</text>
</comment>
<dbReference type="PANTHER" id="PTHR43331">
    <property type="entry name" value="HOMOSERINE DEHYDROGENASE"/>
    <property type="match status" value="1"/>
</dbReference>
<keyword evidence="12" id="KW-0520">NAD</keyword>
<dbReference type="PROSITE" id="PS51671">
    <property type="entry name" value="ACT"/>
    <property type="match status" value="1"/>
</dbReference>
<evidence type="ECO:0000256" key="19">
    <source>
        <dbReference type="RuleBase" id="RU004171"/>
    </source>
</evidence>